<evidence type="ECO:0000313" key="8">
    <source>
        <dbReference type="EMBL" id="QZA77783.1"/>
    </source>
</evidence>
<dbReference type="InterPro" id="IPR015424">
    <property type="entry name" value="PyrdxlP-dep_Trfase"/>
</dbReference>
<dbReference type="Gene3D" id="1.10.10.10">
    <property type="entry name" value="Winged helix-like DNA-binding domain superfamily/Winged helix DNA-binding domain"/>
    <property type="match status" value="1"/>
</dbReference>
<organism evidence="8 9">
    <name type="scientific">Deefgea tanakiae</name>
    <dbReference type="NCBI Taxonomy" id="2865840"/>
    <lineage>
        <taxon>Bacteria</taxon>
        <taxon>Pseudomonadati</taxon>
        <taxon>Pseudomonadota</taxon>
        <taxon>Betaproteobacteria</taxon>
        <taxon>Neisseriales</taxon>
        <taxon>Chitinibacteraceae</taxon>
        <taxon>Deefgea</taxon>
    </lineage>
</organism>
<evidence type="ECO:0000256" key="1">
    <source>
        <dbReference type="ARBA" id="ARBA00005384"/>
    </source>
</evidence>
<gene>
    <name evidence="8" type="ORF">K4H28_16195</name>
</gene>
<dbReference type="PROSITE" id="PS50949">
    <property type="entry name" value="HTH_GNTR"/>
    <property type="match status" value="1"/>
</dbReference>
<dbReference type="CDD" id="cd00609">
    <property type="entry name" value="AAT_like"/>
    <property type="match status" value="1"/>
</dbReference>
<keyword evidence="8" id="KW-0808">Transferase</keyword>
<comment type="similarity">
    <text evidence="1">In the C-terminal section; belongs to the class-I pyridoxal-phosphate-dependent aminotransferase family.</text>
</comment>
<dbReference type="SMART" id="SM00345">
    <property type="entry name" value="HTH_GNTR"/>
    <property type="match status" value="1"/>
</dbReference>
<feature type="domain" description="HTH gntR-type" evidence="7">
    <location>
        <begin position="16"/>
        <end position="84"/>
    </location>
</feature>
<keyword evidence="9" id="KW-1185">Reference proteome</keyword>
<dbReference type="InterPro" id="IPR004839">
    <property type="entry name" value="Aminotransferase_I/II_large"/>
</dbReference>
<evidence type="ECO:0000256" key="3">
    <source>
        <dbReference type="ARBA" id="ARBA00022898"/>
    </source>
</evidence>
<protein>
    <recommendedName>
        <fullName evidence="2">Putative 8-amino-7-oxononanoate synthase</fullName>
    </recommendedName>
</protein>
<keyword evidence="5" id="KW-0238">DNA-binding</keyword>
<dbReference type="CDD" id="cd07377">
    <property type="entry name" value="WHTH_GntR"/>
    <property type="match status" value="1"/>
</dbReference>
<dbReference type="InterPro" id="IPR015421">
    <property type="entry name" value="PyrdxlP-dep_Trfase_major"/>
</dbReference>
<keyword evidence="4" id="KW-0805">Transcription regulation</keyword>
<proteinExistence type="inferred from homology"/>
<keyword evidence="6" id="KW-0804">Transcription</keyword>
<dbReference type="InterPro" id="IPR051446">
    <property type="entry name" value="HTH_trans_reg/aminotransferase"/>
</dbReference>
<keyword evidence="8" id="KW-0032">Aminotransferase</keyword>
<dbReference type="RefSeq" id="WP_221006163.1">
    <property type="nucleotide sequence ID" value="NZ_CP081150.1"/>
</dbReference>
<evidence type="ECO:0000256" key="2">
    <source>
        <dbReference type="ARBA" id="ARBA00021531"/>
    </source>
</evidence>
<dbReference type="Pfam" id="PF00392">
    <property type="entry name" value="GntR"/>
    <property type="match status" value="1"/>
</dbReference>
<dbReference type="SUPFAM" id="SSF46785">
    <property type="entry name" value="Winged helix' DNA-binding domain"/>
    <property type="match status" value="1"/>
</dbReference>
<dbReference type="SUPFAM" id="SSF53383">
    <property type="entry name" value="PLP-dependent transferases"/>
    <property type="match status" value="1"/>
</dbReference>
<name>A0ABX8Z9J1_9NEIS</name>
<dbReference type="InterPro" id="IPR000524">
    <property type="entry name" value="Tscrpt_reg_HTH_GntR"/>
</dbReference>
<sequence length="475" mass="52409">MPALPILFAAESQPDLPLHEQLTRTLRRAILAGHLPLDSRLPATRVLAQDLQISRSTVELAFSRLEAEGYLRRQVGVGSFVAIAAQPKKPRPRKTAAGLSQRGQLIVEAGACRDAALPFAAFTAGQPDPAAFPRELWGKMTQQRWKKDGERLMRYGDSQGLPELREAIAGYLAQSRGVVCDAAQILVLTSSQQALQLIAQLLIDPNDTVWLEEPGYLGARNAMLSAGAKVIPVPVDDEGMNTDISRDLSAPKLIYTTPSHQYPLGVTMSLPRRMALLEQANQHNTWIIEDDYDSEFSYDQRPLPALQGLDQHGRVIYVGTFSKVLFPSLRIAYVVLPPDLMKPFVNARAAFDGHTPQLAQAVTADFMHQGHFAAHIRQMRLLYRSRRDLLLACLQPLSQLIQPVNVNGGLQFAVEIAQHKEATWTAAGLAKGLALRPLSQFYFDDVKKTGWLLGYASLSNTQISAAVNTLKECIR</sequence>
<dbReference type="PANTHER" id="PTHR46577">
    <property type="entry name" value="HTH-TYPE TRANSCRIPTIONAL REGULATORY PROTEIN GABR"/>
    <property type="match status" value="1"/>
</dbReference>
<dbReference type="PANTHER" id="PTHR46577:SF1">
    <property type="entry name" value="HTH-TYPE TRANSCRIPTIONAL REGULATORY PROTEIN GABR"/>
    <property type="match status" value="1"/>
</dbReference>
<keyword evidence="3" id="KW-0663">Pyridoxal phosphate</keyword>
<dbReference type="EMBL" id="CP081150">
    <property type="protein sequence ID" value="QZA77783.1"/>
    <property type="molecule type" value="Genomic_DNA"/>
</dbReference>
<dbReference type="Gene3D" id="3.40.640.10">
    <property type="entry name" value="Type I PLP-dependent aspartate aminotransferase-like (Major domain)"/>
    <property type="match status" value="1"/>
</dbReference>
<accession>A0ABX8Z9J1</accession>
<evidence type="ECO:0000256" key="6">
    <source>
        <dbReference type="ARBA" id="ARBA00023163"/>
    </source>
</evidence>
<evidence type="ECO:0000256" key="4">
    <source>
        <dbReference type="ARBA" id="ARBA00023015"/>
    </source>
</evidence>
<dbReference type="GO" id="GO:0008483">
    <property type="term" value="F:transaminase activity"/>
    <property type="evidence" value="ECO:0007669"/>
    <property type="project" value="UniProtKB-KW"/>
</dbReference>
<evidence type="ECO:0000259" key="7">
    <source>
        <dbReference type="PROSITE" id="PS50949"/>
    </source>
</evidence>
<dbReference type="InterPro" id="IPR036388">
    <property type="entry name" value="WH-like_DNA-bd_sf"/>
</dbReference>
<dbReference type="Proteomes" id="UP000825679">
    <property type="component" value="Chromosome"/>
</dbReference>
<evidence type="ECO:0000256" key="5">
    <source>
        <dbReference type="ARBA" id="ARBA00023125"/>
    </source>
</evidence>
<dbReference type="Pfam" id="PF00155">
    <property type="entry name" value="Aminotran_1_2"/>
    <property type="match status" value="1"/>
</dbReference>
<dbReference type="PRINTS" id="PR00035">
    <property type="entry name" value="HTHGNTR"/>
</dbReference>
<dbReference type="InterPro" id="IPR036390">
    <property type="entry name" value="WH_DNA-bd_sf"/>
</dbReference>
<evidence type="ECO:0000313" key="9">
    <source>
        <dbReference type="Proteomes" id="UP000825679"/>
    </source>
</evidence>
<reference evidence="8 9" key="1">
    <citation type="submission" date="2021-08" db="EMBL/GenBank/DDBJ databases">
        <title>complete genome sequencing of Deefgea sp. D25.</title>
        <authorList>
            <person name="Bae J.-W."/>
            <person name="Gim D.-H."/>
        </authorList>
    </citation>
    <scope>NUCLEOTIDE SEQUENCE [LARGE SCALE GENOMIC DNA]</scope>
    <source>
        <strain evidence="8 9">D25</strain>
    </source>
</reference>